<sequence length="113" mass="12533">MRLLLAAWALTLSACTNSASLDAPRWLEAKIIEFGAQPPANPPRSIWRSELEGKTVYYISPACCDIPSELYDANGKLLCYPSGSLIGFDVRCPTFVSGRPRLEPVWQDFRTSP</sequence>
<dbReference type="RefSeq" id="WP_145138042.1">
    <property type="nucleotide sequence ID" value="NZ_VLKY01000002.1"/>
</dbReference>
<feature type="chain" id="PRO_5022043157" description="DUF6970 domain-containing protein" evidence="1">
    <location>
        <begin position="20"/>
        <end position="113"/>
    </location>
</feature>
<dbReference type="EMBL" id="VLKY01000002">
    <property type="protein sequence ID" value="TWI57472.1"/>
    <property type="molecule type" value="Genomic_DNA"/>
</dbReference>
<protein>
    <recommendedName>
        <fullName evidence="2">DUF6970 domain-containing protein</fullName>
    </recommendedName>
</protein>
<comment type="caution">
    <text evidence="3">The sequence shown here is derived from an EMBL/GenBank/DDBJ whole genome shotgun (WGS) entry which is preliminary data.</text>
</comment>
<name>A0A562QL35_9PSED</name>
<dbReference type="AlphaFoldDB" id="A0A562QL35"/>
<dbReference type="Proteomes" id="UP000316905">
    <property type="component" value="Unassembled WGS sequence"/>
</dbReference>
<reference evidence="3 4" key="1">
    <citation type="journal article" date="2015" name="Stand. Genomic Sci.">
        <title>Genomic Encyclopedia of Bacterial and Archaeal Type Strains, Phase III: the genomes of soil and plant-associated and newly described type strains.</title>
        <authorList>
            <person name="Whitman W.B."/>
            <person name="Woyke T."/>
            <person name="Klenk H.P."/>
            <person name="Zhou Y."/>
            <person name="Lilburn T.G."/>
            <person name="Beck B.J."/>
            <person name="De Vos P."/>
            <person name="Vandamme P."/>
            <person name="Eisen J.A."/>
            <person name="Garrity G."/>
            <person name="Hugenholtz P."/>
            <person name="Kyrpides N.C."/>
        </authorList>
    </citation>
    <scope>NUCLEOTIDE SEQUENCE [LARGE SCALE GENOMIC DNA]</scope>
    <source>
        <strain evidence="3 4">CGMCC 1.6858</strain>
    </source>
</reference>
<accession>A0A562QL35</accession>
<evidence type="ECO:0000313" key="3">
    <source>
        <dbReference type="EMBL" id="TWI57472.1"/>
    </source>
</evidence>
<dbReference type="PROSITE" id="PS51257">
    <property type="entry name" value="PROKAR_LIPOPROTEIN"/>
    <property type="match status" value="1"/>
</dbReference>
<proteinExistence type="predicted"/>
<evidence type="ECO:0000259" key="2">
    <source>
        <dbReference type="Pfam" id="PF22311"/>
    </source>
</evidence>
<keyword evidence="1" id="KW-0732">Signal</keyword>
<feature type="domain" description="DUF6970" evidence="2">
    <location>
        <begin position="34"/>
        <end position="108"/>
    </location>
</feature>
<gene>
    <name evidence="3" type="ORF">IQ22_00689</name>
</gene>
<organism evidence="3 4">
    <name type="scientific">Pseudomonas duriflava</name>
    <dbReference type="NCBI Taxonomy" id="459528"/>
    <lineage>
        <taxon>Bacteria</taxon>
        <taxon>Pseudomonadati</taxon>
        <taxon>Pseudomonadota</taxon>
        <taxon>Gammaproteobacteria</taxon>
        <taxon>Pseudomonadales</taxon>
        <taxon>Pseudomonadaceae</taxon>
        <taxon>Pseudomonas</taxon>
    </lineage>
</organism>
<evidence type="ECO:0000313" key="4">
    <source>
        <dbReference type="Proteomes" id="UP000316905"/>
    </source>
</evidence>
<evidence type="ECO:0000256" key="1">
    <source>
        <dbReference type="SAM" id="SignalP"/>
    </source>
</evidence>
<dbReference type="OrthoDB" id="676710at2"/>
<keyword evidence="4" id="KW-1185">Reference proteome</keyword>
<dbReference type="InterPro" id="IPR054243">
    <property type="entry name" value="DUF6970"/>
</dbReference>
<dbReference type="Pfam" id="PF22311">
    <property type="entry name" value="DUF6970"/>
    <property type="match status" value="1"/>
</dbReference>
<feature type="signal peptide" evidence="1">
    <location>
        <begin position="1"/>
        <end position="19"/>
    </location>
</feature>